<keyword evidence="2" id="KW-1185">Reference proteome</keyword>
<evidence type="ECO:0000313" key="2">
    <source>
        <dbReference type="Proteomes" id="UP001287286"/>
    </source>
</evidence>
<protein>
    <submittedName>
        <fullName evidence="1">Uncharacterized protein</fullName>
    </submittedName>
</protein>
<dbReference type="EMBL" id="JAWRVI010000633">
    <property type="protein sequence ID" value="KAK4061103.1"/>
    <property type="molecule type" value="Genomic_DNA"/>
</dbReference>
<reference evidence="1 2" key="1">
    <citation type="journal article" date="2024" name="Microbiol. Resour. Announc.">
        <title>Genome annotations for the ascomycete fungi Trichoderma harzianum, Trichoderma aggressivum, and Purpureocillium lilacinum.</title>
        <authorList>
            <person name="Beijen E.P.W."/>
            <person name="Ohm R.A."/>
        </authorList>
    </citation>
    <scope>NUCLEOTIDE SEQUENCE [LARGE SCALE GENOMIC DNA]</scope>
    <source>
        <strain evidence="1 2">CBS 150709</strain>
    </source>
</reference>
<evidence type="ECO:0000313" key="1">
    <source>
        <dbReference type="EMBL" id="KAK4061103.1"/>
    </source>
</evidence>
<gene>
    <name evidence="1" type="ORF">Purlil1_14274</name>
</gene>
<comment type="caution">
    <text evidence="1">The sequence shown here is derived from an EMBL/GenBank/DDBJ whole genome shotgun (WGS) entry which is preliminary data.</text>
</comment>
<proteinExistence type="predicted"/>
<accession>A0ABR0BC16</accession>
<sequence length="179" mass="19814">MKILASDELSEKLDYWRQRHNVSDECFTELLTIVSGQFDFTLWNTLSCQHQLAMPVMVDASNESTTSLTSSCIDSSILDGKWLQQTPFLPTDTWQHFSAAQLCPDPDYKPNVAPVLGNTGSADTSDIAELPKRNWPSLSAGNKVDLGAAMRKATPCFKCRLQKLKVGEVAEGTFAILWA</sequence>
<dbReference type="Proteomes" id="UP001287286">
    <property type="component" value="Unassembled WGS sequence"/>
</dbReference>
<name>A0ABR0BC16_PURLI</name>
<organism evidence="1 2">
    <name type="scientific">Purpureocillium lilacinum</name>
    <name type="common">Paecilomyces lilacinus</name>
    <dbReference type="NCBI Taxonomy" id="33203"/>
    <lineage>
        <taxon>Eukaryota</taxon>
        <taxon>Fungi</taxon>
        <taxon>Dikarya</taxon>
        <taxon>Ascomycota</taxon>
        <taxon>Pezizomycotina</taxon>
        <taxon>Sordariomycetes</taxon>
        <taxon>Hypocreomycetidae</taxon>
        <taxon>Hypocreales</taxon>
        <taxon>Ophiocordycipitaceae</taxon>
        <taxon>Purpureocillium</taxon>
    </lineage>
</organism>